<proteinExistence type="predicted"/>
<protein>
    <submittedName>
        <fullName evidence="2">Uncharacterized protein</fullName>
    </submittedName>
</protein>
<feature type="compositionally biased region" description="Acidic residues" evidence="1">
    <location>
        <begin position="15"/>
        <end position="26"/>
    </location>
</feature>
<gene>
    <name evidence="2" type="ORF">O181_036287</name>
</gene>
<organism evidence="2 3">
    <name type="scientific">Austropuccinia psidii MF-1</name>
    <dbReference type="NCBI Taxonomy" id="1389203"/>
    <lineage>
        <taxon>Eukaryota</taxon>
        <taxon>Fungi</taxon>
        <taxon>Dikarya</taxon>
        <taxon>Basidiomycota</taxon>
        <taxon>Pucciniomycotina</taxon>
        <taxon>Pucciniomycetes</taxon>
        <taxon>Pucciniales</taxon>
        <taxon>Sphaerophragmiaceae</taxon>
        <taxon>Austropuccinia</taxon>
    </lineage>
</organism>
<evidence type="ECO:0000313" key="3">
    <source>
        <dbReference type="Proteomes" id="UP000765509"/>
    </source>
</evidence>
<name>A0A9Q3H9S4_9BASI</name>
<dbReference type="Proteomes" id="UP000765509">
    <property type="component" value="Unassembled WGS sequence"/>
</dbReference>
<reference evidence="2" key="1">
    <citation type="submission" date="2021-03" db="EMBL/GenBank/DDBJ databases">
        <title>Draft genome sequence of rust myrtle Austropuccinia psidii MF-1, a brazilian biotype.</title>
        <authorList>
            <person name="Quecine M.C."/>
            <person name="Pachon D.M.R."/>
            <person name="Bonatelli M.L."/>
            <person name="Correr F.H."/>
            <person name="Franceschini L.M."/>
            <person name="Leite T.F."/>
            <person name="Margarido G.R.A."/>
            <person name="Almeida C.A."/>
            <person name="Ferrarezi J.A."/>
            <person name="Labate C.A."/>
        </authorList>
    </citation>
    <scope>NUCLEOTIDE SEQUENCE</scope>
    <source>
        <strain evidence="2">MF-1</strain>
    </source>
</reference>
<evidence type="ECO:0000256" key="1">
    <source>
        <dbReference type="SAM" id="MobiDB-lite"/>
    </source>
</evidence>
<accession>A0A9Q3H9S4</accession>
<sequence length="143" mass="15594">MVKRLQIIANSPTELDAEGSDELDGEEVEVVPNSIGHKSSASPSQPGSRIFQIHLLPSNPRNFQPVLSTIPSSIPPPSPNPSTCRPSLASPVIPSPSPKPRNSPMVTFQQLQPVASSSQRREDCSPFPFPVAQVFQQREHWPI</sequence>
<feature type="region of interest" description="Disordered" evidence="1">
    <location>
        <begin position="70"/>
        <end position="105"/>
    </location>
</feature>
<comment type="caution">
    <text evidence="2">The sequence shown here is derived from an EMBL/GenBank/DDBJ whole genome shotgun (WGS) entry which is preliminary data.</text>
</comment>
<feature type="region of interest" description="Disordered" evidence="1">
    <location>
        <begin position="1"/>
        <end position="26"/>
    </location>
</feature>
<keyword evidence="3" id="KW-1185">Reference proteome</keyword>
<evidence type="ECO:0000313" key="2">
    <source>
        <dbReference type="EMBL" id="MBW0496572.1"/>
    </source>
</evidence>
<dbReference type="AlphaFoldDB" id="A0A9Q3H9S4"/>
<dbReference type="EMBL" id="AVOT02013700">
    <property type="protein sequence ID" value="MBW0496572.1"/>
    <property type="molecule type" value="Genomic_DNA"/>
</dbReference>